<feature type="domain" description="NmrA-like" evidence="3">
    <location>
        <begin position="3"/>
        <end position="260"/>
    </location>
</feature>
<comment type="caution">
    <text evidence="4">The sequence shown here is derived from an EMBL/GenBank/DDBJ whole genome shotgun (WGS) entry which is preliminary data.</text>
</comment>
<evidence type="ECO:0000313" key="5">
    <source>
        <dbReference type="Proteomes" id="UP001151002"/>
    </source>
</evidence>
<protein>
    <submittedName>
        <fullName evidence="4">NmrA/HSCARG family protein</fullName>
    </submittedName>
</protein>
<organism evidence="4 5">
    <name type="scientific">Paractinoplanes pyxinae</name>
    <dbReference type="NCBI Taxonomy" id="2997416"/>
    <lineage>
        <taxon>Bacteria</taxon>
        <taxon>Bacillati</taxon>
        <taxon>Actinomycetota</taxon>
        <taxon>Actinomycetes</taxon>
        <taxon>Micromonosporales</taxon>
        <taxon>Micromonosporaceae</taxon>
        <taxon>Paractinoplanes</taxon>
    </lineage>
</organism>
<dbReference type="InterPro" id="IPR008030">
    <property type="entry name" value="NmrA-like"/>
</dbReference>
<keyword evidence="5" id="KW-1185">Reference proteome</keyword>
<name>A0ABT4B4M9_9ACTN</name>
<dbReference type="Proteomes" id="UP001151002">
    <property type="component" value="Unassembled WGS sequence"/>
</dbReference>
<dbReference type="RefSeq" id="WP_267565829.1">
    <property type="nucleotide sequence ID" value="NZ_JAPNTZ010000009.1"/>
</dbReference>
<sequence length="306" mass="32846">MASKLILVTGATGLQGGAVVDALLADSAPVRALVRNPASPAALQLAARGVELAHGDFDDADSLHAATADVWGVFSMQNPSTNDAPEAELRAGRNLIDAAHAAGVTTFVQTSVARAGDQQSFAGWHDGRWDEIYWNAKSGVIDMVRAANFPFYTILKPALMMANFLPPRSQWIWPSLQRSIIETAVKADTTLDLIDAIDIGRFAAAAFADPRRFNGQEIDLAGDALTPVEIAAILSEATGKTVAYAHLTAEDAKAQGRIPAVVVSEEWNNVEGYRVDMAKVDSFGMKRTSFADFARRHAEDFHIKGQ</sequence>
<comment type="similarity">
    <text evidence="1">Belongs to the NmrA-type oxidoreductase family.</text>
</comment>
<dbReference type="Gene3D" id="3.40.50.720">
    <property type="entry name" value="NAD(P)-binding Rossmann-like Domain"/>
    <property type="match status" value="1"/>
</dbReference>
<keyword evidence="2" id="KW-0521">NADP</keyword>
<dbReference type="PANTHER" id="PTHR42748">
    <property type="entry name" value="NITROGEN METABOLITE REPRESSION PROTEIN NMRA FAMILY MEMBER"/>
    <property type="match status" value="1"/>
</dbReference>
<evidence type="ECO:0000256" key="2">
    <source>
        <dbReference type="ARBA" id="ARBA00022857"/>
    </source>
</evidence>
<dbReference type="InterPro" id="IPR036291">
    <property type="entry name" value="NAD(P)-bd_dom_sf"/>
</dbReference>
<evidence type="ECO:0000259" key="3">
    <source>
        <dbReference type="Pfam" id="PF05368"/>
    </source>
</evidence>
<dbReference type="CDD" id="cd05251">
    <property type="entry name" value="NmrA_like_SDR_a"/>
    <property type="match status" value="1"/>
</dbReference>
<reference evidence="4" key="1">
    <citation type="submission" date="2022-11" db="EMBL/GenBank/DDBJ databases">
        <authorList>
            <person name="Somphong A."/>
            <person name="Phongsopitanun W."/>
        </authorList>
    </citation>
    <scope>NUCLEOTIDE SEQUENCE</scope>
    <source>
        <strain evidence="4">Pm04-4</strain>
    </source>
</reference>
<dbReference type="InterPro" id="IPR051164">
    <property type="entry name" value="NmrA-like_oxidored"/>
</dbReference>
<evidence type="ECO:0000256" key="1">
    <source>
        <dbReference type="ARBA" id="ARBA00006328"/>
    </source>
</evidence>
<dbReference type="Pfam" id="PF05368">
    <property type="entry name" value="NmrA"/>
    <property type="match status" value="1"/>
</dbReference>
<dbReference type="SUPFAM" id="SSF51735">
    <property type="entry name" value="NAD(P)-binding Rossmann-fold domains"/>
    <property type="match status" value="1"/>
</dbReference>
<evidence type="ECO:0000313" key="4">
    <source>
        <dbReference type="EMBL" id="MCY1141446.1"/>
    </source>
</evidence>
<dbReference type="PANTHER" id="PTHR42748:SF7">
    <property type="entry name" value="NMRA LIKE REDOX SENSOR 1-RELATED"/>
    <property type="match status" value="1"/>
</dbReference>
<accession>A0ABT4B4M9</accession>
<proteinExistence type="inferred from homology"/>
<dbReference type="EMBL" id="JAPNTZ010000009">
    <property type="protein sequence ID" value="MCY1141446.1"/>
    <property type="molecule type" value="Genomic_DNA"/>
</dbReference>
<dbReference type="Gene3D" id="3.90.25.10">
    <property type="entry name" value="UDP-galactose 4-epimerase, domain 1"/>
    <property type="match status" value="1"/>
</dbReference>
<gene>
    <name evidence="4" type="ORF">OWR29_25905</name>
</gene>